<gene>
    <name evidence="11" type="ORF">HMPREF9257_0011</name>
</gene>
<feature type="binding site" evidence="6">
    <location>
        <begin position="86"/>
        <end position="87"/>
    </location>
    <ligand>
        <name>substrate</name>
    </ligand>
</feature>
<evidence type="ECO:0000259" key="9">
    <source>
        <dbReference type="Pfam" id="PF00710"/>
    </source>
</evidence>
<dbReference type="SUPFAM" id="SSF53774">
    <property type="entry name" value="Glutaminase/Asparaginase"/>
    <property type="match status" value="1"/>
</dbReference>
<evidence type="ECO:0000256" key="3">
    <source>
        <dbReference type="ARBA" id="ARBA00022801"/>
    </source>
</evidence>
<dbReference type="InterPro" id="IPR027473">
    <property type="entry name" value="L-asparaginase_C"/>
</dbReference>
<evidence type="ECO:0000256" key="7">
    <source>
        <dbReference type="PROSITE-ProRule" id="PRU10099"/>
    </source>
</evidence>
<dbReference type="InterPro" id="IPR027474">
    <property type="entry name" value="L-asparaginase_N"/>
</dbReference>
<dbReference type="Gene3D" id="3.40.50.40">
    <property type="match status" value="1"/>
</dbReference>
<dbReference type="STRING" id="908337.HMPREF9257_0011"/>
<evidence type="ECO:0000256" key="6">
    <source>
        <dbReference type="PIRSR" id="PIRSR001220-2"/>
    </source>
</evidence>
<feature type="active site" evidence="7">
    <location>
        <position position="12"/>
    </location>
</feature>
<dbReference type="EC" id="3.5.1.1" evidence="2"/>
<evidence type="ECO:0000256" key="4">
    <source>
        <dbReference type="ARBA" id="ARBA00049366"/>
    </source>
</evidence>
<feature type="domain" description="Asparaginase/glutaminase C-terminal" evidence="10">
    <location>
        <begin position="205"/>
        <end position="310"/>
    </location>
</feature>
<accession>E4KN34</accession>
<dbReference type="Pfam" id="PF17763">
    <property type="entry name" value="Asparaginase_C"/>
    <property type="match status" value="1"/>
</dbReference>
<dbReference type="eggNOG" id="COG0252">
    <property type="taxonomic scope" value="Bacteria"/>
</dbReference>
<sequence length="321" mass="34442">MAHVLLINTGGTIAMSEDHTTGKVSPTRENPIRQQGNFINHFATVTFVDLFNLPSPHMTQAQMLELSNYIRDHAGDYDGIVVTHGTDTLEETAYFLQLNLNLSQAVVVTGAMRSSNEIGADGMANLRSAIMAAAAPQSRDQGVLVVMNEEIHTATYVTKTHTTNLATFQTPTFGPIGLISKNQVLYFQKILHRDYYPVKAIKKPVALLKAYAGMQADIITAIGASHYGGLVIEGLGAGNLPPATVPATEALLAQGIPVVMVSRAFNGVIEDVYDYEGGGKQLKQAGVIFAQGLSGVKARLKLECLLNAESQVDLGQAFAWS</sequence>
<dbReference type="InterPro" id="IPR036152">
    <property type="entry name" value="Asp/glu_Ase-like_sf"/>
</dbReference>
<evidence type="ECO:0000256" key="2">
    <source>
        <dbReference type="ARBA" id="ARBA00012920"/>
    </source>
</evidence>
<dbReference type="GO" id="GO:0004067">
    <property type="term" value="F:asparaginase activity"/>
    <property type="evidence" value="ECO:0007669"/>
    <property type="project" value="UniProtKB-UniRule"/>
</dbReference>
<dbReference type="PIRSF" id="PIRSF001220">
    <property type="entry name" value="L-ASNase_gatD"/>
    <property type="match status" value="1"/>
</dbReference>
<dbReference type="PROSITE" id="PS00144">
    <property type="entry name" value="ASN_GLN_ASE_1"/>
    <property type="match status" value="1"/>
</dbReference>
<dbReference type="InterPro" id="IPR004550">
    <property type="entry name" value="AsnASE_II"/>
</dbReference>
<dbReference type="CDD" id="cd08964">
    <property type="entry name" value="L-asparaginase_II"/>
    <property type="match status" value="1"/>
</dbReference>
<dbReference type="FunFam" id="3.40.50.40:FF:000003">
    <property type="entry name" value="L-asparaginase 2"/>
    <property type="match status" value="1"/>
</dbReference>
<dbReference type="AlphaFoldDB" id="E4KN34"/>
<dbReference type="FunFam" id="3.40.50.1170:FF:000001">
    <property type="entry name" value="L-asparaginase 2"/>
    <property type="match status" value="1"/>
</dbReference>
<feature type="active site" description="O-isoaspartyl threonine intermediate" evidence="5">
    <location>
        <position position="12"/>
    </location>
</feature>
<dbReference type="EMBL" id="AENN01000006">
    <property type="protein sequence ID" value="EFR31747.1"/>
    <property type="molecule type" value="Genomic_DNA"/>
</dbReference>
<evidence type="ECO:0000256" key="5">
    <source>
        <dbReference type="PIRSR" id="PIRSR001220-1"/>
    </source>
</evidence>
<comment type="caution">
    <text evidence="11">The sequence shown here is derived from an EMBL/GenBank/DDBJ whole genome shotgun (WGS) entry which is preliminary data.</text>
</comment>
<dbReference type="Pfam" id="PF00710">
    <property type="entry name" value="Asparaginase"/>
    <property type="match status" value="1"/>
</dbReference>
<reference evidence="11 12" key="1">
    <citation type="submission" date="2010-10" db="EMBL/GenBank/DDBJ databases">
        <authorList>
            <person name="Durkin A.S."/>
            <person name="Madupu R."/>
            <person name="Torralba M."/>
            <person name="Gillis M."/>
            <person name="Methe B."/>
            <person name="Sutton G."/>
            <person name="Nelson K.E."/>
        </authorList>
    </citation>
    <scope>NUCLEOTIDE SEQUENCE [LARGE SCALE GENOMIC DNA]</scope>
    <source>
        <strain evidence="11 12">ACS-139-V-Col8</strain>
    </source>
</reference>
<dbReference type="PROSITE" id="PS00917">
    <property type="entry name" value="ASN_GLN_ASE_2"/>
    <property type="match status" value="1"/>
</dbReference>
<feature type="active site" evidence="8">
    <location>
        <position position="86"/>
    </location>
</feature>
<dbReference type="Gene3D" id="3.40.50.1170">
    <property type="entry name" value="L-asparaginase, N-terminal domain"/>
    <property type="match status" value="1"/>
</dbReference>
<comment type="catalytic activity">
    <reaction evidence="4">
        <text>L-asparagine + H2O = L-aspartate + NH4(+)</text>
        <dbReference type="Rhea" id="RHEA:21016"/>
        <dbReference type="ChEBI" id="CHEBI:15377"/>
        <dbReference type="ChEBI" id="CHEBI:28938"/>
        <dbReference type="ChEBI" id="CHEBI:29991"/>
        <dbReference type="ChEBI" id="CHEBI:58048"/>
        <dbReference type="EC" id="3.5.1.1"/>
    </reaction>
</comment>
<evidence type="ECO:0000256" key="1">
    <source>
        <dbReference type="ARBA" id="ARBA00010518"/>
    </source>
</evidence>
<dbReference type="PIRSF" id="PIRSF500176">
    <property type="entry name" value="L_ASNase"/>
    <property type="match status" value="1"/>
</dbReference>
<dbReference type="InterPro" id="IPR037152">
    <property type="entry name" value="L-asparaginase_N_sf"/>
</dbReference>
<evidence type="ECO:0000256" key="8">
    <source>
        <dbReference type="PROSITE-ProRule" id="PRU10100"/>
    </source>
</evidence>
<dbReference type="SFLD" id="SFLDS00057">
    <property type="entry name" value="Glutaminase/Asparaginase"/>
    <property type="match status" value="1"/>
</dbReference>
<evidence type="ECO:0000259" key="10">
    <source>
        <dbReference type="Pfam" id="PF17763"/>
    </source>
</evidence>
<dbReference type="InterPro" id="IPR027475">
    <property type="entry name" value="Asparaginase/glutaminase_AS2"/>
</dbReference>
<evidence type="ECO:0000313" key="12">
    <source>
        <dbReference type="Proteomes" id="UP000005990"/>
    </source>
</evidence>
<name>E4KN34_9LACT</name>
<dbReference type="PANTHER" id="PTHR11707">
    <property type="entry name" value="L-ASPARAGINASE"/>
    <property type="match status" value="1"/>
</dbReference>
<dbReference type="PANTHER" id="PTHR11707:SF28">
    <property type="entry name" value="60 KDA LYSOPHOSPHOLIPASE"/>
    <property type="match status" value="1"/>
</dbReference>
<dbReference type="InterPro" id="IPR020827">
    <property type="entry name" value="Asparaginase/glutaminase_AS1"/>
</dbReference>
<dbReference type="SMART" id="SM00870">
    <property type="entry name" value="Asparaginase"/>
    <property type="match status" value="1"/>
</dbReference>
<dbReference type="PRINTS" id="PR00139">
    <property type="entry name" value="ASNGLNASE"/>
</dbReference>
<dbReference type="Proteomes" id="UP000005990">
    <property type="component" value="Unassembled WGS sequence"/>
</dbReference>
<proteinExistence type="inferred from homology"/>
<evidence type="ECO:0000313" key="11">
    <source>
        <dbReference type="EMBL" id="EFR31747.1"/>
    </source>
</evidence>
<comment type="similarity">
    <text evidence="1">Belongs to the asparaginase 1 family.</text>
</comment>
<protein>
    <recommendedName>
        <fullName evidence="2">asparaginase</fullName>
        <ecNumber evidence="2">3.5.1.1</ecNumber>
    </recommendedName>
</protein>
<dbReference type="InterPro" id="IPR040919">
    <property type="entry name" value="Asparaginase_C"/>
</dbReference>
<dbReference type="OrthoDB" id="9788068at2"/>
<feature type="domain" description="L-asparaginase N-terminal" evidence="9">
    <location>
        <begin position="3"/>
        <end position="189"/>
    </location>
</feature>
<dbReference type="RefSeq" id="WP_006417879.1">
    <property type="nucleotide sequence ID" value="NZ_AENN01000006.1"/>
</dbReference>
<organism evidence="11 12">
    <name type="scientific">Eremococcus coleocola ACS-139-V-Col8</name>
    <dbReference type="NCBI Taxonomy" id="908337"/>
    <lineage>
        <taxon>Bacteria</taxon>
        <taxon>Bacillati</taxon>
        <taxon>Bacillota</taxon>
        <taxon>Bacilli</taxon>
        <taxon>Lactobacillales</taxon>
        <taxon>Aerococcaceae</taxon>
        <taxon>Eremococcus</taxon>
    </lineage>
</organism>
<keyword evidence="12" id="KW-1185">Reference proteome</keyword>
<feature type="binding site" evidence="6">
    <location>
        <position position="55"/>
    </location>
    <ligand>
        <name>substrate</name>
    </ligand>
</feature>
<dbReference type="GO" id="GO:0006528">
    <property type="term" value="P:asparagine metabolic process"/>
    <property type="evidence" value="ECO:0007669"/>
    <property type="project" value="InterPro"/>
</dbReference>
<dbReference type="InterPro" id="IPR006034">
    <property type="entry name" value="Asparaginase/glutaminase-like"/>
</dbReference>
<dbReference type="PROSITE" id="PS51732">
    <property type="entry name" value="ASN_GLN_ASE_3"/>
    <property type="match status" value="1"/>
</dbReference>
<keyword evidence="3" id="KW-0378">Hydrolase</keyword>